<name>A0A6C0KGR2_9ZZZZ</name>
<keyword evidence="7 12" id="KW-1133">Transmembrane helix</keyword>
<sequence>MTGYMQSFLWQYYRVCICIRIREQPTKYIHRIYMTQTPFANFETEPEKPTTPPASTALPSGDKPGKSIVIEDPQQKKANPVRYYVKFSFVITYILLLTTATITFIEAMRTPHPFVRHVLNLETCISVVAGYFYSVFVNQIEKFSDKGIAIDWGDISKTRYIDWSITTPMMLLALCLVLGQNAKRDVKVGVIGLIVVLNYVMLYIGYLGEEKTLSRLWAMVLGFVPFIAMFSIIYMNFVKSAASAANNVLFGIYLFVWSMYGFVYMLGEEYKNITMNILDFIAKCFIGLALWAYYTKIIKA</sequence>
<evidence type="ECO:0000256" key="1">
    <source>
        <dbReference type="ARBA" id="ARBA00004141"/>
    </source>
</evidence>
<feature type="transmembrane region" description="Helical" evidence="12">
    <location>
        <begin position="186"/>
        <end position="204"/>
    </location>
</feature>
<dbReference type="SUPFAM" id="SSF81321">
    <property type="entry name" value="Family A G protein-coupled receptor-like"/>
    <property type="match status" value="1"/>
</dbReference>
<dbReference type="EMBL" id="MN740899">
    <property type="protein sequence ID" value="QHU17182.1"/>
    <property type="molecule type" value="Genomic_DNA"/>
</dbReference>
<evidence type="ECO:0000256" key="6">
    <source>
        <dbReference type="ARBA" id="ARBA00022925"/>
    </source>
</evidence>
<dbReference type="GO" id="GO:0016020">
    <property type="term" value="C:membrane"/>
    <property type="evidence" value="ECO:0007669"/>
    <property type="project" value="UniProtKB-SubCell"/>
</dbReference>
<evidence type="ECO:0000256" key="9">
    <source>
        <dbReference type="ARBA" id="ARBA00023136"/>
    </source>
</evidence>
<comment type="subcellular location">
    <subcellularLocation>
        <location evidence="1">Membrane</location>
        <topology evidence="1">Multi-pass membrane protein</topology>
    </subcellularLocation>
</comment>
<evidence type="ECO:0008006" key="14">
    <source>
        <dbReference type="Google" id="ProtNLM"/>
    </source>
</evidence>
<keyword evidence="3" id="KW-0600">Photoreceptor protein</keyword>
<dbReference type="SMART" id="SM01021">
    <property type="entry name" value="Bac_rhodopsin"/>
    <property type="match status" value="1"/>
</dbReference>
<organism evidence="13">
    <name type="scientific">viral metagenome</name>
    <dbReference type="NCBI Taxonomy" id="1070528"/>
    <lineage>
        <taxon>unclassified sequences</taxon>
        <taxon>metagenomes</taxon>
        <taxon>organismal metagenomes</taxon>
    </lineage>
</organism>
<evidence type="ECO:0000256" key="5">
    <source>
        <dbReference type="ARBA" id="ARBA00022692"/>
    </source>
</evidence>
<protein>
    <recommendedName>
        <fullName evidence="14">Bacteriorhodopsin-like protein</fullName>
    </recommendedName>
</protein>
<dbReference type="Gene3D" id="1.20.1070.10">
    <property type="entry name" value="Rhodopsin 7-helix transmembrane proteins"/>
    <property type="match status" value="1"/>
</dbReference>
<feature type="transmembrane region" description="Helical" evidence="12">
    <location>
        <begin position="248"/>
        <end position="267"/>
    </location>
</feature>
<dbReference type="InterPro" id="IPR018229">
    <property type="entry name" value="Rhodopsin_retinal_BS"/>
</dbReference>
<evidence type="ECO:0000256" key="3">
    <source>
        <dbReference type="ARBA" id="ARBA00022543"/>
    </source>
</evidence>
<feature type="transmembrane region" description="Helical" evidence="12">
    <location>
        <begin position="83"/>
        <end position="105"/>
    </location>
</feature>
<evidence type="ECO:0000256" key="4">
    <source>
        <dbReference type="ARBA" id="ARBA00022606"/>
    </source>
</evidence>
<dbReference type="Pfam" id="PF01036">
    <property type="entry name" value="Bac_rhodopsin"/>
    <property type="match status" value="1"/>
</dbReference>
<keyword evidence="9 12" id="KW-0472">Membrane</keyword>
<dbReference type="AlphaFoldDB" id="A0A6C0KGR2"/>
<keyword evidence="10" id="KW-0675">Receptor</keyword>
<evidence type="ECO:0000256" key="10">
    <source>
        <dbReference type="ARBA" id="ARBA00023170"/>
    </source>
</evidence>
<keyword evidence="6" id="KW-0681">Retinal protein</keyword>
<proteinExistence type="inferred from homology"/>
<accession>A0A6C0KGR2</accession>
<keyword evidence="5 12" id="KW-0812">Transmembrane</keyword>
<comment type="similarity">
    <text evidence="2">Belongs to the archaeal/bacterial/fungal opsin family.</text>
</comment>
<evidence type="ECO:0000256" key="8">
    <source>
        <dbReference type="ARBA" id="ARBA00022991"/>
    </source>
</evidence>
<evidence type="ECO:0000256" key="12">
    <source>
        <dbReference type="SAM" id="Phobius"/>
    </source>
</evidence>
<dbReference type="GO" id="GO:0005216">
    <property type="term" value="F:monoatomic ion channel activity"/>
    <property type="evidence" value="ECO:0007669"/>
    <property type="project" value="InterPro"/>
</dbReference>
<dbReference type="InterPro" id="IPR001425">
    <property type="entry name" value="Arc/bac/fun_rhodopsins"/>
</dbReference>
<feature type="transmembrane region" description="Helical" evidence="12">
    <location>
        <begin position="117"/>
        <end position="140"/>
    </location>
</feature>
<reference evidence="13" key="1">
    <citation type="journal article" date="2020" name="Nature">
        <title>Giant virus diversity and host interactions through global metagenomics.</title>
        <authorList>
            <person name="Schulz F."/>
            <person name="Roux S."/>
            <person name="Paez-Espino D."/>
            <person name="Jungbluth S."/>
            <person name="Walsh D.A."/>
            <person name="Denef V.J."/>
            <person name="McMahon K.D."/>
            <person name="Konstantinidis K.T."/>
            <person name="Eloe-Fadrosh E.A."/>
            <person name="Kyrpides N.C."/>
            <person name="Woyke T."/>
        </authorList>
    </citation>
    <scope>NUCLEOTIDE SEQUENCE</scope>
    <source>
        <strain evidence="13">GVMAG-S-3300012000-57</strain>
    </source>
</reference>
<keyword evidence="8" id="KW-0157">Chromophore</keyword>
<feature type="region of interest" description="Disordered" evidence="11">
    <location>
        <begin position="42"/>
        <end position="71"/>
    </location>
</feature>
<evidence type="ECO:0000256" key="11">
    <source>
        <dbReference type="SAM" id="MobiDB-lite"/>
    </source>
</evidence>
<keyword evidence="4" id="KW-0716">Sensory transduction</keyword>
<feature type="transmembrane region" description="Helical" evidence="12">
    <location>
        <begin position="216"/>
        <end position="236"/>
    </location>
</feature>
<evidence type="ECO:0000256" key="2">
    <source>
        <dbReference type="ARBA" id="ARBA00008130"/>
    </source>
</evidence>
<dbReference type="GO" id="GO:0007602">
    <property type="term" value="P:phototransduction"/>
    <property type="evidence" value="ECO:0007669"/>
    <property type="project" value="UniProtKB-KW"/>
</dbReference>
<evidence type="ECO:0000256" key="7">
    <source>
        <dbReference type="ARBA" id="ARBA00022989"/>
    </source>
</evidence>
<dbReference type="PROSITE" id="PS00950">
    <property type="entry name" value="BACTERIAL_OPSIN_1"/>
    <property type="match status" value="1"/>
</dbReference>
<feature type="transmembrane region" description="Helical" evidence="12">
    <location>
        <begin position="273"/>
        <end position="294"/>
    </location>
</feature>
<feature type="transmembrane region" description="Helical" evidence="12">
    <location>
        <begin position="160"/>
        <end position="179"/>
    </location>
</feature>
<dbReference type="GO" id="GO:0009881">
    <property type="term" value="F:photoreceptor activity"/>
    <property type="evidence" value="ECO:0007669"/>
    <property type="project" value="UniProtKB-KW"/>
</dbReference>
<evidence type="ECO:0000313" key="13">
    <source>
        <dbReference type="EMBL" id="QHU17182.1"/>
    </source>
</evidence>